<dbReference type="Pfam" id="PF05974">
    <property type="entry name" value="DUF892"/>
    <property type="match status" value="1"/>
</dbReference>
<organism evidence="1 2">
    <name type="scientific">Occallatibacter riparius</name>
    <dbReference type="NCBI Taxonomy" id="1002689"/>
    <lineage>
        <taxon>Bacteria</taxon>
        <taxon>Pseudomonadati</taxon>
        <taxon>Acidobacteriota</taxon>
        <taxon>Terriglobia</taxon>
        <taxon>Terriglobales</taxon>
        <taxon>Acidobacteriaceae</taxon>
        <taxon>Occallatibacter</taxon>
    </lineage>
</organism>
<gene>
    <name evidence="1" type="ORF">MOP44_11545</name>
</gene>
<dbReference type="InterPro" id="IPR012347">
    <property type="entry name" value="Ferritin-like"/>
</dbReference>
<sequence>MKWVSADFQNLRDLWINQLRVLLSAEEQIVRALPDMVTHATDEQLRGAFRSHLQETEEHIRRLEQILAAQKSVDAKIESTGPEKCKAIAALRGEAEDMFVDARDAWVRDAALISAAQHVEHYEIASYGTVRQWAMLLGETAAAELLDRTAKEEGHADHLLTEIAERVNTKAKAA</sequence>
<reference evidence="1" key="1">
    <citation type="submission" date="2021-04" db="EMBL/GenBank/DDBJ databases">
        <title>Phylogenetic analysis of Acidobacteriaceae.</title>
        <authorList>
            <person name="Qiu L."/>
            <person name="Zhang Q."/>
        </authorList>
    </citation>
    <scope>NUCLEOTIDE SEQUENCE</scope>
    <source>
        <strain evidence="1">DSM 25168</strain>
    </source>
</reference>
<dbReference type="PANTHER" id="PTHR30565">
    <property type="entry name" value="PROTEIN YCIF"/>
    <property type="match status" value="1"/>
</dbReference>
<keyword evidence="2" id="KW-1185">Reference proteome</keyword>
<dbReference type="InterPro" id="IPR010287">
    <property type="entry name" value="DUF892_YciF-like"/>
</dbReference>
<dbReference type="InterPro" id="IPR009078">
    <property type="entry name" value="Ferritin-like_SF"/>
</dbReference>
<protein>
    <submittedName>
        <fullName evidence="1">DUF892 family protein</fullName>
    </submittedName>
</protein>
<dbReference type="PANTHER" id="PTHR30565:SF9">
    <property type="entry name" value="PROTEIN YCIF"/>
    <property type="match status" value="1"/>
</dbReference>
<dbReference type="RefSeq" id="WP_260796192.1">
    <property type="nucleotide sequence ID" value="NZ_CP093313.1"/>
</dbReference>
<evidence type="ECO:0000313" key="2">
    <source>
        <dbReference type="Proteomes" id="UP001059380"/>
    </source>
</evidence>
<name>A0A9J7BXD5_9BACT</name>
<dbReference type="AlphaFoldDB" id="A0A9J7BXD5"/>
<proteinExistence type="predicted"/>
<dbReference type="SUPFAM" id="SSF47240">
    <property type="entry name" value="Ferritin-like"/>
    <property type="match status" value="1"/>
</dbReference>
<dbReference type="Proteomes" id="UP001059380">
    <property type="component" value="Chromosome"/>
</dbReference>
<dbReference type="KEGG" id="orp:MOP44_11545"/>
<dbReference type="Gene3D" id="1.20.1260.10">
    <property type="match status" value="1"/>
</dbReference>
<dbReference type="EMBL" id="CP093313">
    <property type="protein sequence ID" value="UWZ86554.1"/>
    <property type="molecule type" value="Genomic_DNA"/>
</dbReference>
<evidence type="ECO:0000313" key="1">
    <source>
        <dbReference type="EMBL" id="UWZ86554.1"/>
    </source>
</evidence>
<accession>A0A9J7BXD5</accession>
<dbReference type="InterPro" id="IPR047114">
    <property type="entry name" value="YciF"/>
</dbReference>